<keyword evidence="1" id="KW-0812">Transmembrane</keyword>
<gene>
    <name evidence="2" type="ORF">GCM10007977_023930</name>
</gene>
<dbReference type="Proteomes" id="UP000642070">
    <property type="component" value="Unassembled WGS sequence"/>
</dbReference>
<dbReference type="EMBL" id="BMPI01000009">
    <property type="protein sequence ID" value="GGM21992.1"/>
    <property type="molecule type" value="Genomic_DNA"/>
</dbReference>
<keyword evidence="1" id="KW-0472">Membrane</keyword>
<keyword evidence="1" id="KW-1133">Transmembrane helix</keyword>
<evidence type="ECO:0000313" key="3">
    <source>
        <dbReference type="Proteomes" id="UP000642070"/>
    </source>
</evidence>
<reference evidence="2" key="2">
    <citation type="submission" date="2020-09" db="EMBL/GenBank/DDBJ databases">
        <authorList>
            <person name="Sun Q."/>
            <person name="Ohkuma M."/>
        </authorList>
    </citation>
    <scope>NUCLEOTIDE SEQUENCE</scope>
    <source>
        <strain evidence="2">JCM 19831</strain>
    </source>
</reference>
<dbReference type="RefSeq" id="WP_190249840.1">
    <property type="nucleotide sequence ID" value="NZ_BMPI01000009.1"/>
</dbReference>
<evidence type="ECO:0000256" key="1">
    <source>
        <dbReference type="SAM" id="Phobius"/>
    </source>
</evidence>
<proteinExistence type="predicted"/>
<accession>A0A917TGY7</accession>
<feature type="transmembrane region" description="Helical" evidence="1">
    <location>
        <begin position="151"/>
        <end position="170"/>
    </location>
</feature>
<feature type="transmembrane region" description="Helical" evidence="1">
    <location>
        <begin position="102"/>
        <end position="119"/>
    </location>
</feature>
<protein>
    <submittedName>
        <fullName evidence="2">Uncharacterized protein</fullName>
    </submittedName>
</protein>
<dbReference type="AlphaFoldDB" id="A0A917TGY7"/>
<name>A0A917TGY7_9ACTN</name>
<feature type="transmembrane region" description="Helical" evidence="1">
    <location>
        <begin position="61"/>
        <end position="90"/>
    </location>
</feature>
<comment type="caution">
    <text evidence="2">The sequence shown here is derived from an EMBL/GenBank/DDBJ whole genome shotgun (WGS) entry which is preliminary data.</text>
</comment>
<sequence>MSDFWLGIAPGHRVALAALLVAPVLTGQAARIVAGHAGLGQAWALRLRDGWRSADPLTRTAAALLGAVATLHLSMSPWFAVAGLAEAWLALRAVRGRAWRRWLWSSTPILLIVYLWWSARGPVGPDQVGMLAAILQLTLLSLAARRFAARAATVLVVVLFGTAMWLVGFARHDHDGVDRLQAGVVQRGAGPPPTAAQLAAARDLADRTRAATVRYREPAAAVAAGYRPAGPAEGLQVHFDHKANQADGRTLDPEAPEQLVYAVRGGRTLLLGVVYQVPVAGARGPAIGGATTRWHAHDVCVGLLPPGFGVVSPYGGCPPLTISVTAAEMMHVWVVDPPGGPYAEHLDDAWVEAKLAGGR</sequence>
<keyword evidence="3" id="KW-1185">Reference proteome</keyword>
<reference evidence="2" key="1">
    <citation type="journal article" date="2014" name="Int. J. Syst. Evol. Microbiol.">
        <title>Complete genome sequence of Corynebacterium casei LMG S-19264T (=DSM 44701T), isolated from a smear-ripened cheese.</title>
        <authorList>
            <consortium name="US DOE Joint Genome Institute (JGI-PGF)"/>
            <person name="Walter F."/>
            <person name="Albersmeier A."/>
            <person name="Kalinowski J."/>
            <person name="Ruckert C."/>
        </authorList>
    </citation>
    <scope>NUCLEOTIDE SEQUENCE</scope>
    <source>
        <strain evidence="2">JCM 19831</strain>
    </source>
</reference>
<evidence type="ECO:0000313" key="2">
    <source>
        <dbReference type="EMBL" id="GGM21992.1"/>
    </source>
</evidence>
<organism evidence="2 3">
    <name type="scientific">Dactylosporangium sucinum</name>
    <dbReference type="NCBI Taxonomy" id="1424081"/>
    <lineage>
        <taxon>Bacteria</taxon>
        <taxon>Bacillati</taxon>
        <taxon>Actinomycetota</taxon>
        <taxon>Actinomycetes</taxon>
        <taxon>Micromonosporales</taxon>
        <taxon>Micromonosporaceae</taxon>
        <taxon>Dactylosporangium</taxon>
    </lineage>
</organism>